<evidence type="ECO:0000313" key="3">
    <source>
        <dbReference type="EMBL" id="GFZ80229.1"/>
    </source>
</evidence>
<keyword evidence="1" id="KW-0472">Membrane</keyword>
<dbReference type="InterPro" id="IPR002881">
    <property type="entry name" value="DUF58"/>
</dbReference>
<proteinExistence type="predicted"/>
<sequence length="342" mass="38395">MDSGLSRRSGSIRQHWRHYLTKRQERWLDRRVPPASSLRLGQRSIFILPTIQGALFGFGAAVVLVIAVAERNPFSILLTATLLSLFLLSLVLCYRNLSGLQLAISEESNELPRARCFAGEKAQLSISISPAGLRRSHHDIWIGFNNNELQPQREITGSNSAIHLSVETDRRGVFQAPRMLLRTRYPAGLWQSWSRPHLNMRYLVYPRPAVCAMPERYNDVPESSQGNQLTARQSGVDDFFGLRSYSLGDSRRRIAWQSLARGQGLKTKQFVSEGDAPVMLSMAMFPGRDPEAALSCLSYLVVLLISRGQQKVGLILPGSKEIKPGWGEAHKHKLLQALALWK</sequence>
<evidence type="ECO:0000313" key="4">
    <source>
        <dbReference type="Proteomes" id="UP000627715"/>
    </source>
</evidence>
<comment type="caution">
    <text evidence="3">The sequence shown here is derived from an EMBL/GenBank/DDBJ whole genome shotgun (WGS) entry which is preliminary data.</text>
</comment>
<dbReference type="OrthoDB" id="5298497at2"/>
<reference evidence="3" key="1">
    <citation type="journal article" date="2014" name="Int. J. Syst. Evol. Microbiol.">
        <title>Complete genome sequence of Corynebacterium casei LMG S-19264T (=DSM 44701T), isolated from a smear-ripened cheese.</title>
        <authorList>
            <consortium name="US DOE Joint Genome Institute (JGI-PGF)"/>
            <person name="Walter F."/>
            <person name="Albersmeier A."/>
            <person name="Kalinowski J."/>
            <person name="Ruckert C."/>
        </authorList>
    </citation>
    <scope>NUCLEOTIDE SEQUENCE</scope>
    <source>
        <strain evidence="3">CGMCC 1.15425</strain>
    </source>
</reference>
<feature type="transmembrane region" description="Helical" evidence="1">
    <location>
        <begin position="45"/>
        <end position="68"/>
    </location>
</feature>
<dbReference type="EMBL" id="BMIY01000010">
    <property type="protein sequence ID" value="GFZ80229.1"/>
    <property type="molecule type" value="Genomic_DNA"/>
</dbReference>
<dbReference type="RefSeq" id="WP_068810130.1">
    <property type="nucleotide sequence ID" value="NZ_BMIY01000010.1"/>
</dbReference>
<dbReference type="AlphaFoldDB" id="A0A916QMK6"/>
<organism evidence="3 4">
    <name type="scientific">Pseudohongiella nitratireducens</name>
    <dbReference type="NCBI Taxonomy" id="1768907"/>
    <lineage>
        <taxon>Bacteria</taxon>
        <taxon>Pseudomonadati</taxon>
        <taxon>Pseudomonadota</taxon>
        <taxon>Gammaproteobacteria</taxon>
        <taxon>Pseudomonadales</taxon>
        <taxon>Pseudohongiellaceae</taxon>
        <taxon>Pseudohongiella</taxon>
    </lineage>
</organism>
<feature type="domain" description="DUF58" evidence="2">
    <location>
        <begin position="243"/>
        <end position="339"/>
    </location>
</feature>
<dbReference type="PANTHER" id="PTHR34351:SF1">
    <property type="entry name" value="SLR1927 PROTEIN"/>
    <property type="match status" value="1"/>
</dbReference>
<keyword evidence="1" id="KW-0812">Transmembrane</keyword>
<dbReference type="Pfam" id="PF01882">
    <property type="entry name" value="DUF58"/>
    <property type="match status" value="1"/>
</dbReference>
<reference evidence="3" key="2">
    <citation type="submission" date="2020-09" db="EMBL/GenBank/DDBJ databases">
        <authorList>
            <person name="Sun Q."/>
            <person name="Zhou Y."/>
        </authorList>
    </citation>
    <scope>NUCLEOTIDE SEQUENCE</scope>
    <source>
        <strain evidence="3">CGMCC 1.15425</strain>
    </source>
</reference>
<accession>A0A916QMK6</accession>
<keyword evidence="1" id="KW-1133">Transmembrane helix</keyword>
<name>A0A916QMK6_9GAMM</name>
<gene>
    <name evidence="3" type="ORF">GCM10011403_24300</name>
</gene>
<keyword evidence="4" id="KW-1185">Reference proteome</keyword>
<dbReference type="PANTHER" id="PTHR34351">
    <property type="entry name" value="SLR1927 PROTEIN-RELATED"/>
    <property type="match status" value="1"/>
</dbReference>
<dbReference type="Proteomes" id="UP000627715">
    <property type="component" value="Unassembled WGS sequence"/>
</dbReference>
<evidence type="ECO:0000256" key="1">
    <source>
        <dbReference type="SAM" id="Phobius"/>
    </source>
</evidence>
<evidence type="ECO:0000259" key="2">
    <source>
        <dbReference type="Pfam" id="PF01882"/>
    </source>
</evidence>
<feature type="transmembrane region" description="Helical" evidence="1">
    <location>
        <begin position="74"/>
        <end position="94"/>
    </location>
</feature>
<protein>
    <recommendedName>
        <fullName evidence="2">DUF58 domain-containing protein</fullName>
    </recommendedName>
</protein>